<name>A0A5C1HXP0_9SPHI</name>
<dbReference type="RefSeq" id="WP_112566760.1">
    <property type="nucleotide sequence ID" value="NZ_CP043450.1"/>
</dbReference>
<reference evidence="3" key="1">
    <citation type="submission" date="2019-08" db="EMBL/GenBank/DDBJ databases">
        <title>Comparative genome analysis confer to the adaptation heavy metal polluted environment.</title>
        <authorList>
            <person name="Li Y."/>
        </authorList>
    </citation>
    <scope>NUCLEOTIDE SEQUENCE [LARGE SCALE GENOMIC DNA]</scope>
    <source>
        <strain evidence="3">P1</strain>
    </source>
</reference>
<dbReference type="Proteomes" id="UP000251402">
    <property type="component" value="Chromosome"/>
</dbReference>
<keyword evidence="4" id="KW-1185">Reference proteome</keyword>
<dbReference type="InterPro" id="IPR013320">
    <property type="entry name" value="ConA-like_dom_sf"/>
</dbReference>
<feature type="region of interest" description="Disordered" evidence="1">
    <location>
        <begin position="47"/>
        <end position="71"/>
    </location>
</feature>
<dbReference type="InterPro" id="IPR036278">
    <property type="entry name" value="Sialidase_sf"/>
</dbReference>
<keyword evidence="2" id="KW-0472">Membrane</keyword>
<dbReference type="SUPFAM" id="SSF49899">
    <property type="entry name" value="Concanavalin A-like lectins/glucanases"/>
    <property type="match status" value="1"/>
</dbReference>
<keyword evidence="2" id="KW-0812">Transmembrane</keyword>
<sequence length="634" mass="70853">MFLIKETTNHFLIKVRYKISRRYILLCFAIIVNLLFGSCNKNNNIGTINPPSTTDTTGNSQNTNSDQEQKLRDITTGSTIYKSYYIDQPYIVQAQDSSWVCVFTTGTGQEGSPGQHVMATRSVDLGKTWSPAVDIEPATGPVASWVTPYITSYGRIYAFYNYNGDNIMTLKGVAIKNDLLGWYCYRYSDDMGATWSERYRIPIRNTNADLTNNFKGAVQMFWGICKPIKTTNGMYFSYTKIGAYMSGQGEGWVINCPNIETEKNASSLEWNLLPDGNVGIKNPAWNIQEEHNIVQLSNGTFYCVNRTLNGFPAFATSTDWGKTWTMPLPLRYGFGTSSDRIMKQPRACARIFKLKNGKYLLWYHNDNMSVYGGRNPGWISGGVELNGTIWWSEPEVLLYSKNRGDNMSYPDIVEQQNRYFITETQKSIARVHEINPAILNGVWSQQLLKTQVTNGLVWHQGEEATGTGIPANSKFPAQQKLFPVLNDGGFTIEFKVKLTSQGTQNTIFSNVDATGKGVSIVTNANNTISISLNDGRNTISWDTDQGLLANNATHDVAFVVDGQASLIIPVVDGKVCDGGAQREFGWTRFFNFVDVNSMAPIWLSKGSVQLSDVRVFSRALRISELVSNYQASNN</sequence>
<dbReference type="SUPFAM" id="SSF50939">
    <property type="entry name" value="Sialidases"/>
    <property type="match status" value="1"/>
</dbReference>
<proteinExistence type="predicted"/>
<dbReference type="GO" id="GO:0005975">
    <property type="term" value="P:carbohydrate metabolic process"/>
    <property type="evidence" value="ECO:0007669"/>
    <property type="project" value="UniProtKB-ARBA"/>
</dbReference>
<gene>
    <name evidence="3" type="ORF">DEO27_010440</name>
</gene>
<keyword evidence="2" id="KW-1133">Transmembrane helix</keyword>
<dbReference type="Pfam" id="PF13385">
    <property type="entry name" value="Laminin_G_3"/>
    <property type="match status" value="1"/>
</dbReference>
<evidence type="ECO:0008006" key="5">
    <source>
        <dbReference type="Google" id="ProtNLM"/>
    </source>
</evidence>
<protein>
    <recommendedName>
        <fullName evidence="5">Sialidase domain-containing protein</fullName>
    </recommendedName>
</protein>
<feature type="compositionally biased region" description="Polar residues" evidence="1">
    <location>
        <begin position="47"/>
        <end position="66"/>
    </location>
</feature>
<organism evidence="3 4">
    <name type="scientific">Mucilaginibacter rubeus</name>
    <dbReference type="NCBI Taxonomy" id="2027860"/>
    <lineage>
        <taxon>Bacteria</taxon>
        <taxon>Pseudomonadati</taxon>
        <taxon>Bacteroidota</taxon>
        <taxon>Sphingobacteriia</taxon>
        <taxon>Sphingobacteriales</taxon>
        <taxon>Sphingobacteriaceae</taxon>
        <taxon>Mucilaginibacter</taxon>
    </lineage>
</organism>
<dbReference type="CDD" id="cd15482">
    <property type="entry name" value="Sialidase_non-viral"/>
    <property type="match status" value="1"/>
</dbReference>
<feature type="transmembrane region" description="Helical" evidence="2">
    <location>
        <begin position="21"/>
        <end position="38"/>
    </location>
</feature>
<dbReference type="OrthoDB" id="240763at2"/>
<dbReference type="EMBL" id="CP043450">
    <property type="protein sequence ID" value="QEM10425.1"/>
    <property type="molecule type" value="Genomic_DNA"/>
</dbReference>
<accession>A0A5C1HXP0</accession>
<dbReference type="GO" id="GO:0004553">
    <property type="term" value="F:hydrolase activity, hydrolyzing O-glycosyl compounds"/>
    <property type="evidence" value="ECO:0007669"/>
    <property type="project" value="UniProtKB-ARBA"/>
</dbReference>
<dbReference type="Gene3D" id="2.120.10.10">
    <property type="match status" value="1"/>
</dbReference>
<evidence type="ECO:0000256" key="2">
    <source>
        <dbReference type="SAM" id="Phobius"/>
    </source>
</evidence>
<evidence type="ECO:0000256" key="1">
    <source>
        <dbReference type="SAM" id="MobiDB-lite"/>
    </source>
</evidence>
<evidence type="ECO:0000313" key="3">
    <source>
        <dbReference type="EMBL" id="QEM10425.1"/>
    </source>
</evidence>
<dbReference type="KEGG" id="mrub:DEO27_010440"/>
<dbReference type="AlphaFoldDB" id="A0A5C1HXP0"/>
<evidence type="ECO:0000313" key="4">
    <source>
        <dbReference type="Proteomes" id="UP000251402"/>
    </source>
</evidence>
<dbReference type="Gene3D" id="2.60.120.200">
    <property type="match status" value="1"/>
</dbReference>